<dbReference type="PANTHER" id="PTHR47237">
    <property type="entry name" value="SLL0310 PROTEIN"/>
    <property type="match status" value="1"/>
</dbReference>
<proteinExistence type="predicted"/>
<feature type="domain" description="N-acetyltransferase" evidence="2">
    <location>
        <begin position="301"/>
        <end position="432"/>
    </location>
</feature>
<dbReference type="InterPro" id="IPR000182">
    <property type="entry name" value="GNAT_dom"/>
</dbReference>
<keyword evidence="4" id="KW-1185">Reference proteome</keyword>
<feature type="region of interest" description="Disordered" evidence="1">
    <location>
        <begin position="276"/>
        <end position="300"/>
    </location>
</feature>
<evidence type="ECO:0000313" key="3">
    <source>
        <dbReference type="EMBL" id="CDF37793.1"/>
    </source>
</evidence>
<dbReference type="GO" id="GO:0016747">
    <property type="term" value="F:acyltransferase activity, transferring groups other than amino-acyl groups"/>
    <property type="evidence" value="ECO:0007669"/>
    <property type="project" value="InterPro"/>
</dbReference>
<evidence type="ECO:0000259" key="2">
    <source>
        <dbReference type="PROSITE" id="PS51186"/>
    </source>
</evidence>
<evidence type="ECO:0000256" key="1">
    <source>
        <dbReference type="SAM" id="MobiDB-lite"/>
    </source>
</evidence>
<dbReference type="InterPro" id="IPR016181">
    <property type="entry name" value="Acyl_CoA_acyltransferase"/>
</dbReference>
<gene>
    <name evidence="3" type="ORF">CHC_T00005721001</name>
</gene>
<dbReference type="RefSeq" id="XP_005717664.1">
    <property type="nucleotide sequence ID" value="XM_005717607.1"/>
</dbReference>
<reference evidence="4" key="1">
    <citation type="journal article" date="2013" name="Proc. Natl. Acad. Sci. U.S.A.">
        <title>Genome structure and metabolic features in the red seaweed Chondrus crispus shed light on evolution of the Archaeplastida.</title>
        <authorList>
            <person name="Collen J."/>
            <person name="Porcel B."/>
            <person name="Carre W."/>
            <person name="Ball S.G."/>
            <person name="Chaparro C."/>
            <person name="Tonon T."/>
            <person name="Barbeyron T."/>
            <person name="Michel G."/>
            <person name="Noel B."/>
            <person name="Valentin K."/>
            <person name="Elias M."/>
            <person name="Artiguenave F."/>
            <person name="Arun A."/>
            <person name="Aury J.M."/>
            <person name="Barbosa-Neto J.F."/>
            <person name="Bothwell J.H."/>
            <person name="Bouget F.Y."/>
            <person name="Brillet L."/>
            <person name="Cabello-Hurtado F."/>
            <person name="Capella-Gutierrez S."/>
            <person name="Charrier B."/>
            <person name="Cladiere L."/>
            <person name="Cock J.M."/>
            <person name="Coelho S.M."/>
            <person name="Colleoni C."/>
            <person name="Czjzek M."/>
            <person name="Da Silva C."/>
            <person name="Delage L."/>
            <person name="Denoeud F."/>
            <person name="Deschamps P."/>
            <person name="Dittami S.M."/>
            <person name="Gabaldon T."/>
            <person name="Gachon C.M."/>
            <person name="Groisillier A."/>
            <person name="Herve C."/>
            <person name="Jabbari K."/>
            <person name="Katinka M."/>
            <person name="Kloareg B."/>
            <person name="Kowalczyk N."/>
            <person name="Labadie K."/>
            <person name="Leblanc C."/>
            <person name="Lopez P.J."/>
            <person name="McLachlan D.H."/>
            <person name="Meslet-Cladiere L."/>
            <person name="Moustafa A."/>
            <person name="Nehr Z."/>
            <person name="Nyvall Collen P."/>
            <person name="Panaud O."/>
            <person name="Partensky F."/>
            <person name="Poulain J."/>
            <person name="Rensing S.A."/>
            <person name="Rousvoal S."/>
            <person name="Samson G."/>
            <person name="Symeonidi A."/>
            <person name="Weissenbach J."/>
            <person name="Zambounis A."/>
            <person name="Wincker P."/>
            <person name="Boyen C."/>
        </authorList>
    </citation>
    <scope>NUCLEOTIDE SEQUENCE [LARGE SCALE GENOMIC DNA]</scope>
    <source>
        <strain evidence="4">cv. Stackhouse</strain>
    </source>
</reference>
<dbReference type="Gene3D" id="3.40.630.90">
    <property type="match status" value="1"/>
</dbReference>
<dbReference type="PANTHER" id="PTHR47237:SF2">
    <property type="entry name" value="BLL4206 PROTEIN"/>
    <property type="match status" value="1"/>
</dbReference>
<dbReference type="Gramene" id="CDF37793">
    <property type="protein sequence ID" value="CDF37793"/>
    <property type="gene ID" value="CHC_T00005721001"/>
</dbReference>
<dbReference type="InterPro" id="IPR052729">
    <property type="entry name" value="Acyl/Acetyltrans_Enzymes"/>
</dbReference>
<dbReference type="GeneID" id="17325381"/>
<dbReference type="SUPFAM" id="SSF55729">
    <property type="entry name" value="Acyl-CoA N-acyltransferases (Nat)"/>
    <property type="match status" value="1"/>
</dbReference>
<dbReference type="Pfam" id="PF13508">
    <property type="entry name" value="Acetyltransf_7"/>
    <property type="match status" value="1"/>
</dbReference>
<dbReference type="OrthoDB" id="41532at2759"/>
<dbReference type="Proteomes" id="UP000012073">
    <property type="component" value="Unassembled WGS sequence"/>
</dbReference>
<dbReference type="PROSITE" id="PS51186">
    <property type="entry name" value="GNAT"/>
    <property type="match status" value="1"/>
</dbReference>
<dbReference type="EMBL" id="HG001871">
    <property type="protein sequence ID" value="CDF37793.1"/>
    <property type="molecule type" value="Genomic_DNA"/>
</dbReference>
<protein>
    <recommendedName>
        <fullName evidence="2">N-acetyltransferase domain-containing protein</fullName>
    </recommendedName>
</protein>
<dbReference type="KEGG" id="ccp:CHC_T00005721001"/>
<sequence length="612" mass="67132">MRACPLSRRVVPASRHLPASLFTDPQIPTFALRAPPTLVHHSPASSALRHSPIHALPETSDNCYRTPTVLCPRFNLLPLHMLTCSVCHDTIHSAAHPQPPSPPPASFPMPPLSRTLCATHPAPTKHLVTFTHQLTILYTLTSHFYHYRNVDYKPVLFSRTRPLDLVSLFTTLAFSSPPIFLPLGAPCCPIGTTVHCQRLCLCACLWKLYQTSTQSPAQLPKSLSIIHTIFLAIKPHQTFLPPTKIPHTNKQTNSPNTYSSFQLTSNKLLTMSRVSSSIKSSKRTQGKSTQTTSKSLTKTTVKIHEAPTSRLLTQLTRLQDQEAGWNQTTFDLSVSKPTIAVVYDKNGAIVGSGTLNAMSPQSFWMGNVFVAESMRRRGIGSKLVSELLSHAEAKKSRSSVVLTSTDLGMGMYSRLGFKVVPSIKIVMYARPPTVAPTRSSLKPRVPSKAEHEEAIKFDEKSNGASRASMLRSIYKQYGMCAVLKSGSSIVAVAWGRYLASPTKDHQPELQIGPVVAKKSEYAASVTGELLRMDQGGRSAKKGMCGSAMVLSVQRGNDSKPGMRAFESVGFMKMGEMPYMRKTLGRSSSSSDSKLDLVRASSSYHAMAWWDLA</sequence>
<accession>R7QJ44</accession>
<feature type="compositionally biased region" description="Low complexity" evidence="1">
    <location>
        <begin position="286"/>
        <end position="300"/>
    </location>
</feature>
<dbReference type="Gene3D" id="3.40.630.30">
    <property type="match status" value="1"/>
</dbReference>
<name>R7QJ44_CHOCR</name>
<organism evidence="3 4">
    <name type="scientific">Chondrus crispus</name>
    <name type="common">Carrageen Irish moss</name>
    <name type="synonym">Polymorpha crispa</name>
    <dbReference type="NCBI Taxonomy" id="2769"/>
    <lineage>
        <taxon>Eukaryota</taxon>
        <taxon>Rhodophyta</taxon>
        <taxon>Florideophyceae</taxon>
        <taxon>Rhodymeniophycidae</taxon>
        <taxon>Gigartinales</taxon>
        <taxon>Gigartinaceae</taxon>
        <taxon>Chondrus</taxon>
    </lineage>
</organism>
<evidence type="ECO:0000313" key="4">
    <source>
        <dbReference type="Proteomes" id="UP000012073"/>
    </source>
</evidence>
<dbReference type="PhylomeDB" id="R7QJ44"/>
<dbReference type="CDD" id="cd04301">
    <property type="entry name" value="NAT_SF"/>
    <property type="match status" value="1"/>
</dbReference>
<dbReference type="AlphaFoldDB" id="R7QJ44"/>